<evidence type="ECO:0000259" key="3">
    <source>
        <dbReference type="PROSITE" id="PS50043"/>
    </source>
</evidence>
<organism evidence="5 6">
    <name type="scientific">Aromatoleum toluolicum</name>
    <dbReference type="NCBI Taxonomy" id="90060"/>
    <lineage>
        <taxon>Bacteria</taxon>
        <taxon>Pseudomonadati</taxon>
        <taxon>Pseudomonadota</taxon>
        <taxon>Betaproteobacteria</taxon>
        <taxon>Rhodocyclales</taxon>
        <taxon>Rhodocyclaceae</taxon>
        <taxon>Aromatoleum</taxon>
    </lineage>
</organism>
<feature type="modified residue" description="4-aspartylphosphate" evidence="2">
    <location>
        <position position="51"/>
    </location>
</feature>
<dbReference type="PROSITE" id="PS50043">
    <property type="entry name" value="HTH_LUXR_2"/>
    <property type="match status" value="1"/>
</dbReference>
<evidence type="ECO:0000259" key="4">
    <source>
        <dbReference type="PROSITE" id="PS50110"/>
    </source>
</evidence>
<keyword evidence="6" id="KW-1185">Reference proteome</keyword>
<dbReference type="SUPFAM" id="SSF46894">
    <property type="entry name" value="C-terminal effector domain of the bipartite response regulators"/>
    <property type="match status" value="1"/>
</dbReference>
<dbReference type="Proteomes" id="UP000634522">
    <property type="component" value="Unassembled WGS sequence"/>
</dbReference>
<evidence type="ECO:0000313" key="6">
    <source>
        <dbReference type="Proteomes" id="UP000634522"/>
    </source>
</evidence>
<dbReference type="EMBL" id="WTVS01000049">
    <property type="protein sequence ID" value="NMF99637.1"/>
    <property type="molecule type" value="Genomic_DNA"/>
</dbReference>
<comment type="caution">
    <text evidence="5">The sequence shown here is derived from an EMBL/GenBank/DDBJ whole genome shotgun (WGS) entry which is preliminary data.</text>
</comment>
<dbReference type="PANTHER" id="PTHR43214">
    <property type="entry name" value="TWO-COMPONENT RESPONSE REGULATOR"/>
    <property type="match status" value="1"/>
</dbReference>
<gene>
    <name evidence="5" type="ORF">GPA27_19860</name>
</gene>
<proteinExistence type="predicted"/>
<keyword evidence="1" id="KW-0238">DNA-binding</keyword>
<dbReference type="InterPro" id="IPR001789">
    <property type="entry name" value="Sig_transdc_resp-reg_receiver"/>
</dbReference>
<dbReference type="Gene3D" id="3.40.50.2300">
    <property type="match status" value="1"/>
</dbReference>
<dbReference type="SUPFAM" id="SSF52172">
    <property type="entry name" value="CheY-like"/>
    <property type="match status" value="1"/>
</dbReference>
<sequence length="215" mass="22959">MVMSEFPLVAWGLEQLVAGRAPLMRPGGVAKSVAEATALLNAGTHDVVIVDIDGEAGLAAVAGIHTCTRSRILALTSEHDVALHDAAVLAGACGIVRKTEPVETLLKAIECVHGGEVWVDRMAAGRIFLELARRKKAESQPGPETARIGLLTRKERLTVAEVARDASATPLQIAERLHISENTLRNHLTSIYAKLGLVNRLELHAYAHRHGLAAS</sequence>
<keyword evidence="2" id="KW-0597">Phosphoprotein</keyword>
<accession>A0ABX1NJY7</accession>
<reference evidence="5 6" key="1">
    <citation type="submission" date="2019-12" db="EMBL/GenBank/DDBJ databases">
        <title>Comparative genomics gives insights into the taxonomy of the Azoarcus-Aromatoleum group and reveals separate origins of nif in the plant-associated Azoarcus and non-plant-associated Aromatoleum sub-groups.</title>
        <authorList>
            <person name="Lafos M."/>
            <person name="Maluk M."/>
            <person name="Batista M."/>
            <person name="Junghare M."/>
            <person name="Carmona M."/>
            <person name="Faoro H."/>
            <person name="Cruz L.M."/>
            <person name="Battistoni F."/>
            <person name="De Souza E."/>
            <person name="Pedrosa F."/>
            <person name="Chen W.-M."/>
            <person name="Poole P.S."/>
            <person name="Dixon R.A."/>
            <person name="James E.K."/>
        </authorList>
    </citation>
    <scope>NUCLEOTIDE SEQUENCE [LARGE SCALE GENOMIC DNA]</scope>
    <source>
        <strain evidence="5 6">T</strain>
    </source>
</reference>
<protein>
    <submittedName>
        <fullName evidence="5">Response regulator</fullName>
    </submittedName>
</protein>
<evidence type="ECO:0000256" key="2">
    <source>
        <dbReference type="PROSITE-ProRule" id="PRU00169"/>
    </source>
</evidence>
<dbReference type="PANTHER" id="PTHR43214:SF38">
    <property type="entry name" value="NITRATE_NITRITE RESPONSE REGULATOR PROTEIN NARL"/>
    <property type="match status" value="1"/>
</dbReference>
<dbReference type="SMART" id="SM00421">
    <property type="entry name" value="HTH_LUXR"/>
    <property type="match status" value="1"/>
</dbReference>
<dbReference type="PROSITE" id="PS50110">
    <property type="entry name" value="RESPONSE_REGULATORY"/>
    <property type="match status" value="1"/>
</dbReference>
<dbReference type="InterPro" id="IPR016032">
    <property type="entry name" value="Sig_transdc_resp-reg_C-effctor"/>
</dbReference>
<dbReference type="InterPro" id="IPR011006">
    <property type="entry name" value="CheY-like_superfamily"/>
</dbReference>
<dbReference type="Pfam" id="PF00196">
    <property type="entry name" value="GerE"/>
    <property type="match status" value="1"/>
</dbReference>
<name>A0ABX1NJY7_9RHOO</name>
<evidence type="ECO:0000313" key="5">
    <source>
        <dbReference type="EMBL" id="NMF99637.1"/>
    </source>
</evidence>
<dbReference type="RefSeq" id="WP_169142252.1">
    <property type="nucleotide sequence ID" value="NZ_WTVS01000049.1"/>
</dbReference>
<dbReference type="InterPro" id="IPR000792">
    <property type="entry name" value="Tscrpt_reg_LuxR_C"/>
</dbReference>
<dbReference type="CDD" id="cd06170">
    <property type="entry name" value="LuxR_C_like"/>
    <property type="match status" value="1"/>
</dbReference>
<feature type="domain" description="HTH luxR-type" evidence="3">
    <location>
        <begin position="144"/>
        <end position="211"/>
    </location>
</feature>
<dbReference type="InterPro" id="IPR039420">
    <property type="entry name" value="WalR-like"/>
</dbReference>
<evidence type="ECO:0000256" key="1">
    <source>
        <dbReference type="ARBA" id="ARBA00023125"/>
    </source>
</evidence>
<feature type="domain" description="Response regulatory" evidence="4">
    <location>
        <begin position="1"/>
        <end position="113"/>
    </location>
</feature>